<dbReference type="OrthoDB" id="9796766at2"/>
<dbReference type="InterPro" id="IPR008775">
    <property type="entry name" value="Phytyl_CoA_dOase-like"/>
</dbReference>
<dbReference type="PANTHER" id="PTHR20883">
    <property type="entry name" value="PHYTANOYL-COA DIOXYGENASE DOMAIN CONTAINING 1"/>
    <property type="match status" value="1"/>
</dbReference>
<keyword evidence="2" id="KW-0560">Oxidoreductase</keyword>
<protein>
    <submittedName>
        <fullName evidence="2">Phytanoyl-CoA dioxygenase</fullName>
    </submittedName>
</protein>
<evidence type="ECO:0000313" key="3">
    <source>
        <dbReference type="Proteomes" id="UP000322822"/>
    </source>
</evidence>
<organism evidence="2 3">
    <name type="scientific">Cupriavidus pauculus</name>
    <dbReference type="NCBI Taxonomy" id="82633"/>
    <lineage>
        <taxon>Bacteria</taxon>
        <taxon>Pseudomonadati</taxon>
        <taxon>Pseudomonadota</taxon>
        <taxon>Betaproteobacteria</taxon>
        <taxon>Burkholderiales</taxon>
        <taxon>Burkholderiaceae</taxon>
        <taxon>Cupriavidus</taxon>
    </lineage>
</organism>
<dbReference type="SUPFAM" id="SSF51197">
    <property type="entry name" value="Clavaminate synthase-like"/>
    <property type="match status" value="1"/>
</dbReference>
<dbReference type="RefSeq" id="WP_150372649.1">
    <property type="nucleotide sequence ID" value="NZ_CP044065.1"/>
</dbReference>
<reference evidence="2 3" key="1">
    <citation type="submission" date="2019-09" db="EMBL/GenBank/DDBJ databases">
        <title>FDA dAtabase for Regulatory Grade micrObial Sequences (FDA-ARGOS): Supporting development and validation of Infectious Disease Dx tests.</title>
        <authorList>
            <person name="Sciortino C."/>
            <person name="Tallon L."/>
            <person name="Sadzewicz L."/>
            <person name="Vavikolanu K."/>
            <person name="Mehta A."/>
            <person name="Aluvathingal J."/>
            <person name="Nadendla S."/>
            <person name="Nandy P."/>
            <person name="Geyer C."/>
            <person name="Yan Y."/>
            <person name="Sichtig H."/>
        </authorList>
    </citation>
    <scope>NUCLEOTIDE SEQUENCE [LARGE SCALE GENOMIC DNA]</scope>
    <source>
        <strain evidence="2 3">FDAARGOS_664</strain>
    </source>
</reference>
<dbReference type="PANTHER" id="PTHR20883:SF48">
    <property type="entry name" value="ECTOINE DIOXYGENASE"/>
    <property type="match status" value="1"/>
</dbReference>
<evidence type="ECO:0000256" key="1">
    <source>
        <dbReference type="ARBA" id="ARBA00001954"/>
    </source>
</evidence>
<dbReference type="EMBL" id="CP044065">
    <property type="protein sequence ID" value="QET02618.1"/>
    <property type="molecule type" value="Genomic_DNA"/>
</dbReference>
<gene>
    <name evidence="2" type="ORF">FOB72_11585</name>
</gene>
<keyword evidence="2" id="KW-0223">Dioxygenase</keyword>
<dbReference type="Pfam" id="PF05721">
    <property type="entry name" value="PhyH"/>
    <property type="match status" value="1"/>
</dbReference>
<dbReference type="Proteomes" id="UP000322822">
    <property type="component" value="Chromosome 1"/>
</dbReference>
<accession>A0A5P2H4H8</accession>
<dbReference type="Gene3D" id="2.60.120.620">
    <property type="entry name" value="q2cbj1_9rhob like domain"/>
    <property type="match status" value="1"/>
</dbReference>
<dbReference type="AlphaFoldDB" id="A0A5P2H4H8"/>
<dbReference type="GO" id="GO:0016706">
    <property type="term" value="F:2-oxoglutarate-dependent dioxygenase activity"/>
    <property type="evidence" value="ECO:0007669"/>
    <property type="project" value="UniProtKB-ARBA"/>
</dbReference>
<name>A0A5P2H4H8_9BURK</name>
<evidence type="ECO:0000313" key="2">
    <source>
        <dbReference type="EMBL" id="QET02618.1"/>
    </source>
</evidence>
<dbReference type="GO" id="GO:0005506">
    <property type="term" value="F:iron ion binding"/>
    <property type="evidence" value="ECO:0007669"/>
    <property type="project" value="UniProtKB-ARBA"/>
</dbReference>
<comment type="cofactor">
    <cofactor evidence="1">
        <name>Fe(2+)</name>
        <dbReference type="ChEBI" id="CHEBI:29033"/>
    </cofactor>
</comment>
<sequence length="272" mass="30412">MTEPVESYGVLRQRQTSSRHELVAEEVRERGYAVLEDACSPETVAALSAAFDRARAGYVARHGEDRLRATDEFNTIRALLTQGEDAFLQLALNPDLHATLKLLIEGKYMLNQQNGIINPPFEKYNQGKWHRDLPYQHFVSTRPLAINALFCLDDFTVENGATYVLPGSHRSEAMGSDAFVQRNKIQISAKAGSFIVLDCMLFHTGGANRTPNPRRAVNHVFTIPFFKQQIQLPAVMNEGILSAEARDLLGFNYVEPASVEAYLASRMQKAGR</sequence>
<proteinExistence type="predicted"/>